<evidence type="ECO:0000256" key="1">
    <source>
        <dbReference type="SAM" id="MobiDB-lite"/>
    </source>
</evidence>
<sequence>MRAKTPDPAPLAVRRSVTRLAEVWPLGTEVTHIETGCRGVVAFDDAAGVPCLSTGGDTAWCLVPSQIAGTWRPGEGNSRKPGHGSAVFVEFTHPEYGTWRAWVRTDFLLRRVSPGPDPRPGTERTRRQARARRR</sequence>
<evidence type="ECO:0000313" key="3">
    <source>
        <dbReference type="Proteomes" id="UP000215005"/>
    </source>
</evidence>
<dbReference type="AlphaFoldDB" id="A0A223S093"/>
<protein>
    <submittedName>
        <fullName evidence="2">Uncharacterized protein</fullName>
    </submittedName>
</protein>
<dbReference type="Proteomes" id="UP000215005">
    <property type="component" value="Chromosome"/>
</dbReference>
<proteinExistence type="predicted"/>
<organism evidence="2 3">
    <name type="scientific">Nocardiopsis gilva YIM 90087</name>
    <dbReference type="NCBI Taxonomy" id="1235441"/>
    <lineage>
        <taxon>Bacteria</taxon>
        <taxon>Bacillati</taxon>
        <taxon>Actinomycetota</taxon>
        <taxon>Actinomycetes</taxon>
        <taxon>Streptosporangiales</taxon>
        <taxon>Nocardiopsidaceae</taxon>
        <taxon>Nocardiopsis</taxon>
    </lineage>
</organism>
<evidence type="ECO:0000313" key="2">
    <source>
        <dbReference type="EMBL" id="ASU81552.1"/>
    </source>
</evidence>
<dbReference type="KEGG" id="ngv:CDO52_00975"/>
<feature type="region of interest" description="Disordered" evidence="1">
    <location>
        <begin position="110"/>
        <end position="134"/>
    </location>
</feature>
<gene>
    <name evidence="2" type="ORF">CDO52_00975</name>
</gene>
<accession>A0A223S093</accession>
<reference evidence="2 3" key="1">
    <citation type="submission" date="2017-08" db="EMBL/GenBank/DDBJ databases">
        <title>The complete genome sequence of Nocardiopsis gilva YIM 90087.</title>
        <authorList>
            <person name="Yin M."/>
            <person name="Tang S."/>
        </authorList>
    </citation>
    <scope>NUCLEOTIDE SEQUENCE [LARGE SCALE GENOMIC DNA]</scope>
    <source>
        <strain evidence="2 3">YIM 90087</strain>
    </source>
</reference>
<name>A0A223S093_9ACTN</name>
<keyword evidence="3" id="KW-1185">Reference proteome</keyword>
<dbReference type="EMBL" id="CP022753">
    <property type="protein sequence ID" value="ASU81552.1"/>
    <property type="molecule type" value="Genomic_DNA"/>
</dbReference>
<dbReference type="RefSeq" id="WP_017619553.1">
    <property type="nucleotide sequence ID" value="NZ_ANBG01000245.1"/>
</dbReference>